<protein>
    <recommendedName>
        <fullName evidence="5">Death domain-containing protein</fullName>
    </recommendedName>
</protein>
<dbReference type="Proteomes" id="UP001159427">
    <property type="component" value="Unassembled WGS sequence"/>
</dbReference>
<evidence type="ECO:0000313" key="4">
    <source>
        <dbReference type="Proteomes" id="UP001159427"/>
    </source>
</evidence>
<dbReference type="Pfam" id="PF00531">
    <property type="entry name" value="Death"/>
    <property type="match status" value="1"/>
</dbReference>
<feature type="domain" description="CARD" evidence="2">
    <location>
        <begin position="1"/>
        <end position="91"/>
    </location>
</feature>
<sequence>MTDQHKQILLSNFENLQQMNLNKVAEQLHSCGLLDDIDKQNLLSDTRQASQRMEMLLSEILPRKGPKAFEDFARELEKVHPKIARKLLEAAGMTVIYTIQTTTMQSRQRKDNSVSVQISHKLCLLRTIHSIPLYNDIIGTLVLFSFLRLYQELDLPAGKETKMEGSAEGPTSNCIRGWVSIKGRSATVQALLAAVNRAERKDCTYILEKSLGCQLDYTDAGVKEVTGKIASLNPSEKKKVEFFGDLDETQASEIVSRLRAQEPDTLELLQQQLTQDIGINKMVSTAELVRQSKEYRIRKFLDSLSSEVRRVTAITIFREVLSTYEGLTGPLLPPKKYIRDVGYSVRRNLTRELCGDDSWKILAEKLGMDNSSIKFLQGRKENPADEVLRFWEVKAGSTVGALYNILVELGYPLIADIL</sequence>
<dbReference type="CDD" id="cd01671">
    <property type="entry name" value="CARD"/>
    <property type="match status" value="1"/>
</dbReference>
<dbReference type="PROSITE" id="PS50017">
    <property type="entry name" value="DEATH_DOMAIN"/>
    <property type="match status" value="2"/>
</dbReference>
<accession>A0ABN8MEM3</accession>
<dbReference type="InterPro" id="IPR011029">
    <property type="entry name" value="DEATH-like_dom_sf"/>
</dbReference>
<dbReference type="SUPFAM" id="SSF47986">
    <property type="entry name" value="DEATH domain"/>
    <property type="match status" value="2"/>
</dbReference>
<dbReference type="EMBL" id="CALNXI010000359">
    <property type="protein sequence ID" value="CAH3025570.1"/>
    <property type="molecule type" value="Genomic_DNA"/>
</dbReference>
<dbReference type="PROSITE" id="PS50209">
    <property type="entry name" value="CARD"/>
    <property type="match status" value="1"/>
</dbReference>
<feature type="domain" description="Death" evidence="1">
    <location>
        <begin position="358"/>
        <end position="418"/>
    </location>
</feature>
<evidence type="ECO:0008006" key="5">
    <source>
        <dbReference type="Google" id="ProtNLM"/>
    </source>
</evidence>
<dbReference type="InterPro" id="IPR000488">
    <property type="entry name" value="Death_dom"/>
</dbReference>
<evidence type="ECO:0000313" key="3">
    <source>
        <dbReference type="EMBL" id="CAH3025570.1"/>
    </source>
</evidence>
<comment type="caution">
    <text evidence="3">The sequence shown here is derived from an EMBL/GenBank/DDBJ whole genome shotgun (WGS) entry which is preliminary data.</text>
</comment>
<organism evidence="3 4">
    <name type="scientific">Porites evermanni</name>
    <dbReference type="NCBI Taxonomy" id="104178"/>
    <lineage>
        <taxon>Eukaryota</taxon>
        <taxon>Metazoa</taxon>
        <taxon>Cnidaria</taxon>
        <taxon>Anthozoa</taxon>
        <taxon>Hexacorallia</taxon>
        <taxon>Scleractinia</taxon>
        <taxon>Fungiina</taxon>
        <taxon>Poritidae</taxon>
        <taxon>Porites</taxon>
    </lineage>
</organism>
<evidence type="ECO:0000259" key="1">
    <source>
        <dbReference type="PROSITE" id="PS50017"/>
    </source>
</evidence>
<evidence type="ECO:0000259" key="2">
    <source>
        <dbReference type="PROSITE" id="PS50209"/>
    </source>
</evidence>
<name>A0ABN8MEM3_9CNID</name>
<keyword evidence="4" id="KW-1185">Reference proteome</keyword>
<dbReference type="InterPro" id="IPR001315">
    <property type="entry name" value="CARD"/>
</dbReference>
<gene>
    <name evidence="3" type="ORF">PEVE_00026462</name>
</gene>
<feature type="domain" description="Death" evidence="1">
    <location>
        <begin position="175"/>
        <end position="211"/>
    </location>
</feature>
<proteinExistence type="predicted"/>
<reference evidence="3 4" key="1">
    <citation type="submission" date="2022-05" db="EMBL/GenBank/DDBJ databases">
        <authorList>
            <consortium name="Genoscope - CEA"/>
            <person name="William W."/>
        </authorList>
    </citation>
    <scope>NUCLEOTIDE SEQUENCE [LARGE SCALE GENOMIC DNA]</scope>
</reference>
<dbReference type="Gene3D" id="1.10.533.10">
    <property type="entry name" value="Death Domain, Fas"/>
    <property type="match status" value="2"/>
</dbReference>